<dbReference type="STRING" id="1796497.GCE9029_00247"/>
<evidence type="ECO:0000256" key="3">
    <source>
        <dbReference type="ARBA" id="ARBA00022692"/>
    </source>
</evidence>
<evidence type="ECO:0000256" key="4">
    <source>
        <dbReference type="ARBA" id="ARBA00022989"/>
    </source>
</evidence>
<evidence type="ECO:0000256" key="2">
    <source>
        <dbReference type="ARBA" id="ARBA00009142"/>
    </source>
</evidence>
<feature type="transmembrane region" description="Helical" evidence="6">
    <location>
        <begin position="74"/>
        <end position="94"/>
    </location>
</feature>
<sequence length="254" mass="26449">MDFLSTIGLFIGSLIANTLASLAGGGAGLLQLPLLLFLGLGFSVALATHKVASVALGLGAALKHWRSGNLDRKLTLYVTLAGAAGVIGGANLILFVPGPLAEGLLGGFIILLGVYSRMRKTLGQEAEPKHRETTGMLLGCLGLSAIGLLNGSLTAGTGLFVTLFLVRWFGFDYKQAVALTLVSVGIFWNGLGAATLAIAGAEIYWPWIPALLVGSILGGYLGAYLADKYSNKMIKIAFELLTFAVGIKLLWGVL</sequence>
<evidence type="ECO:0000256" key="6">
    <source>
        <dbReference type="RuleBase" id="RU363041"/>
    </source>
</evidence>
<dbReference type="OrthoDB" id="8559109at2"/>
<dbReference type="InterPro" id="IPR002781">
    <property type="entry name" value="TM_pro_TauE-like"/>
</dbReference>
<dbReference type="EMBL" id="FIZX01000001">
    <property type="protein sequence ID" value="CZF77505.1"/>
    <property type="molecule type" value="Genomic_DNA"/>
</dbReference>
<dbReference type="RefSeq" id="WP_062660685.1">
    <property type="nucleotide sequence ID" value="NZ_FIZX01000001.1"/>
</dbReference>
<protein>
    <recommendedName>
        <fullName evidence="6">Probable membrane transporter protein</fullName>
    </recommendedName>
</protein>
<organism evidence="7 8">
    <name type="scientific">Grimontia celer</name>
    <dbReference type="NCBI Taxonomy" id="1796497"/>
    <lineage>
        <taxon>Bacteria</taxon>
        <taxon>Pseudomonadati</taxon>
        <taxon>Pseudomonadota</taxon>
        <taxon>Gammaproteobacteria</taxon>
        <taxon>Vibrionales</taxon>
        <taxon>Vibrionaceae</taxon>
        <taxon>Grimontia</taxon>
    </lineage>
</organism>
<dbReference type="Pfam" id="PF01925">
    <property type="entry name" value="TauE"/>
    <property type="match status" value="1"/>
</dbReference>
<evidence type="ECO:0000313" key="8">
    <source>
        <dbReference type="Proteomes" id="UP000071641"/>
    </source>
</evidence>
<comment type="subcellular location">
    <subcellularLocation>
        <location evidence="6">Cell membrane</location>
        <topology evidence="6">Multi-pass membrane protein</topology>
    </subcellularLocation>
    <subcellularLocation>
        <location evidence="1">Membrane</location>
        <topology evidence="1">Multi-pass membrane protein</topology>
    </subcellularLocation>
</comment>
<name>A0A128ETS9_9GAMM</name>
<feature type="transmembrane region" description="Helical" evidence="6">
    <location>
        <begin position="137"/>
        <end position="170"/>
    </location>
</feature>
<dbReference type="AlphaFoldDB" id="A0A128ETS9"/>
<evidence type="ECO:0000256" key="1">
    <source>
        <dbReference type="ARBA" id="ARBA00004141"/>
    </source>
</evidence>
<keyword evidence="5 6" id="KW-0472">Membrane</keyword>
<comment type="similarity">
    <text evidence="2 6">Belongs to the 4-toluene sulfonate uptake permease (TSUP) (TC 2.A.102) family.</text>
</comment>
<gene>
    <name evidence="7" type="ORF">GCE9029_00247</name>
</gene>
<accession>A0A128ETS9</accession>
<reference evidence="8" key="1">
    <citation type="submission" date="2016-02" db="EMBL/GenBank/DDBJ databases">
        <authorList>
            <person name="Rodrigo-Torres Lidia"/>
            <person name="Arahal R.David."/>
        </authorList>
    </citation>
    <scope>NUCLEOTIDE SEQUENCE [LARGE SCALE GENOMIC DNA]</scope>
    <source>
        <strain evidence="8">CECT 9029</strain>
    </source>
</reference>
<keyword evidence="8" id="KW-1185">Reference proteome</keyword>
<feature type="transmembrane region" description="Helical" evidence="6">
    <location>
        <begin position="176"/>
        <end position="197"/>
    </location>
</feature>
<keyword evidence="3 6" id="KW-0812">Transmembrane</keyword>
<feature type="transmembrane region" description="Helical" evidence="6">
    <location>
        <begin position="36"/>
        <end position="62"/>
    </location>
</feature>
<evidence type="ECO:0000256" key="5">
    <source>
        <dbReference type="ARBA" id="ARBA00023136"/>
    </source>
</evidence>
<keyword evidence="6" id="KW-1003">Cell membrane</keyword>
<feature type="transmembrane region" description="Helical" evidence="6">
    <location>
        <begin position="204"/>
        <end position="226"/>
    </location>
</feature>
<dbReference type="PANTHER" id="PTHR43701">
    <property type="entry name" value="MEMBRANE TRANSPORTER PROTEIN MJ0441-RELATED"/>
    <property type="match status" value="1"/>
</dbReference>
<dbReference type="GO" id="GO:0005886">
    <property type="term" value="C:plasma membrane"/>
    <property type="evidence" value="ECO:0007669"/>
    <property type="project" value="UniProtKB-SubCell"/>
</dbReference>
<evidence type="ECO:0000313" key="7">
    <source>
        <dbReference type="EMBL" id="CZF77505.1"/>
    </source>
</evidence>
<dbReference type="PANTHER" id="PTHR43701:SF2">
    <property type="entry name" value="MEMBRANE TRANSPORTER PROTEIN YJNA-RELATED"/>
    <property type="match status" value="1"/>
</dbReference>
<proteinExistence type="inferred from homology"/>
<keyword evidence="4 6" id="KW-1133">Transmembrane helix</keyword>
<dbReference type="InterPro" id="IPR051598">
    <property type="entry name" value="TSUP/Inactive_protease-like"/>
</dbReference>
<dbReference type="Proteomes" id="UP000071641">
    <property type="component" value="Unassembled WGS sequence"/>
</dbReference>